<dbReference type="GO" id="GO:0005576">
    <property type="term" value="C:extracellular region"/>
    <property type="evidence" value="ECO:0007669"/>
    <property type="project" value="TreeGrafter"/>
</dbReference>
<feature type="compositionally biased region" description="Basic and acidic residues" evidence="15">
    <location>
        <begin position="333"/>
        <end position="344"/>
    </location>
</feature>
<evidence type="ECO:0000256" key="4">
    <source>
        <dbReference type="ARBA" id="ARBA00022525"/>
    </source>
</evidence>
<feature type="region of interest" description="Disordered" evidence="15">
    <location>
        <begin position="237"/>
        <end position="268"/>
    </location>
</feature>
<dbReference type="EC" id="3.2.1.58" evidence="12"/>
<evidence type="ECO:0000256" key="11">
    <source>
        <dbReference type="ARBA" id="ARBA00036824"/>
    </source>
</evidence>
<dbReference type="InterPro" id="IPR000608">
    <property type="entry name" value="UBC"/>
</dbReference>
<evidence type="ECO:0000256" key="7">
    <source>
        <dbReference type="ARBA" id="ARBA00022786"/>
    </source>
</evidence>
<evidence type="ECO:0000256" key="2">
    <source>
        <dbReference type="ARBA" id="ARBA00008773"/>
    </source>
</evidence>
<keyword evidence="4" id="KW-0964">Secreted</keyword>
<dbReference type="EMBL" id="JAPUFD010000012">
    <property type="protein sequence ID" value="MDI1490585.1"/>
    <property type="molecule type" value="Genomic_DNA"/>
</dbReference>
<dbReference type="GO" id="GO:0005975">
    <property type="term" value="P:carbohydrate metabolic process"/>
    <property type="evidence" value="ECO:0007669"/>
    <property type="project" value="InterPro"/>
</dbReference>
<keyword evidence="10 17" id="KW-0326">Glycosidase</keyword>
<keyword evidence="5" id="KW-0808">Transferase</keyword>
<dbReference type="GO" id="GO:0042973">
    <property type="term" value="F:glucan endo-1,3-beta-D-glucosidase activity"/>
    <property type="evidence" value="ECO:0007669"/>
    <property type="project" value="TreeGrafter"/>
</dbReference>
<keyword evidence="9" id="KW-0325">Glycoprotein</keyword>
<evidence type="ECO:0000256" key="1">
    <source>
        <dbReference type="ARBA" id="ARBA00004191"/>
    </source>
</evidence>
<dbReference type="InterPro" id="IPR050732">
    <property type="entry name" value="Beta-glucan_modifiers"/>
</dbReference>
<feature type="region of interest" description="Disordered" evidence="15">
    <location>
        <begin position="295"/>
        <end position="322"/>
    </location>
</feature>
<dbReference type="InterPro" id="IPR016135">
    <property type="entry name" value="UBQ-conjugating_enzyme/RWD"/>
</dbReference>
<comment type="similarity">
    <text evidence="2">Belongs to the glycosyl hydrolase 17 family.</text>
</comment>
<feature type="compositionally biased region" description="Polar residues" evidence="15">
    <location>
        <begin position="247"/>
        <end position="257"/>
    </location>
</feature>
<dbReference type="PROSITE" id="PS00183">
    <property type="entry name" value="UBC_1"/>
    <property type="match status" value="1"/>
</dbReference>
<evidence type="ECO:0000256" key="6">
    <source>
        <dbReference type="ARBA" id="ARBA00022729"/>
    </source>
</evidence>
<evidence type="ECO:0000256" key="14">
    <source>
        <dbReference type="PROSITE-ProRule" id="PRU10133"/>
    </source>
</evidence>
<keyword evidence="7" id="KW-0833">Ubl conjugation pathway</keyword>
<organism evidence="17 18">
    <name type="scientific">Ramalina farinacea</name>
    <dbReference type="NCBI Taxonomy" id="258253"/>
    <lineage>
        <taxon>Eukaryota</taxon>
        <taxon>Fungi</taxon>
        <taxon>Dikarya</taxon>
        <taxon>Ascomycota</taxon>
        <taxon>Pezizomycotina</taxon>
        <taxon>Lecanoromycetes</taxon>
        <taxon>OSLEUM clade</taxon>
        <taxon>Lecanoromycetidae</taxon>
        <taxon>Lecanorales</taxon>
        <taxon>Lecanorineae</taxon>
        <taxon>Ramalinaceae</taxon>
        <taxon>Ramalina</taxon>
    </lineage>
</organism>
<feature type="domain" description="UBC core" evidence="16">
    <location>
        <begin position="4"/>
        <end position="161"/>
    </location>
</feature>
<name>A0AA43QQ80_9LECA</name>
<dbReference type="InterPro" id="IPR023313">
    <property type="entry name" value="UBQ-conjugating_AS"/>
</dbReference>
<dbReference type="Pfam" id="PF00332">
    <property type="entry name" value="Glyco_hydro_17"/>
    <property type="match status" value="1"/>
</dbReference>
<feature type="compositionally biased region" description="Polar residues" evidence="15">
    <location>
        <begin position="295"/>
        <end position="317"/>
    </location>
</feature>
<comment type="subcellular location">
    <subcellularLocation>
        <location evidence="1">Secreted</location>
        <location evidence="1">Cell wall</location>
    </subcellularLocation>
</comment>
<feature type="active site" description="Glycyl thioester intermediate" evidence="14">
    <location>
        <position position="96"/>
    </location>
</feature>
<comment type="catalytic activity">
    <reaction evidence="11">
        <text>Successive hydrolysis of beta-D-glucose units from the non-reducing ends of (1-&gt;3)-beta-D-glucans, releasing alpha-glucose.</text>
        <dbReference type="EC" id="3.2.1.58"/>
    </reaction>
</comment>
<proteinExistence type="inferred from homology"/>
<dbReference type="PROSITE" id="PS50127">
    <property type="entry name" value="UBC_2"/>
    <property type="match status" value="1"/>
</dbReference>
<evidence type="ECO:0000256" key="13">
    <source>
        <dbReference type="ARBA" id="ARBA00041761"/>
    </source>
</evidence>
<keyword evidence="18" id="KW-1185">Reference proteome</keyword>
<evidence type="ECO:0000256" key="15">
    <source>
        <dbReference type="SAM" id="MobiDB-lite"/>
    </source>
</evidence>
<evidence type="ECO:0000256" key="10">
    <source>
        <dbReference type="ARBA" id="ARBA00023295"/>
    </source>
</evidence>
<evidence type="ECO:0000313" key="17">
    <source>
        <dbReference type="EMBL" id="MDI1490585.1"/>
    </source>
</evidence>
<dbReference type="GO" id="GO:0071555">
    <property type="term" value="P:cell wall organization"/>
    <property type="evidence" value="ECO:0007669"/>
    <property type="project" value="TreeGrafter"/>
</dbReference>
<evidence type="ECO:0000256" key="3">
    <source>
        <dbReference type="ARBA" id="ARBA00022512"/>
    </source>
</evidence>
<sequence length="668" mass="72505">MNSSTLRRLAKDHGDLRSHELPPHWLFPSGNMGSVLPDDLTELVVLLVGPEGTPYSQGIWKLALKIPEDYPKTPPKAYFKTRIWHPNVEENSGSVCVDTLKRDWTPTLTLRANPDHDKTISCLLIQPNPDSALNSTAGHLLQDDYESFARHARLMTSINAKIPPNLKEAARVAKERGNESGSCVENDDGQPAIAAGESEGPSNVVVALSPPHPARAAQASDCAPRMSAIMYPIVKGQEASESKENDASFSTHPIASHSSRELSQIKRPLSEISRSTEYGEEIARPIGCLVQRSSQLGTESTQGPEITPAESGSNQPSHLGPQICKGVADGIKDHQTPLGDDPKVTESGPPAKRVCSHEGKAVAVQSKPCDADCKTKDDYLADFKVLQGTGTNIVRTYAAVDGGSPKAQCYILGDLLQAAQEFSQSSQTKMQVLIGLWADTQDAFETDLGEAAKYASQYADYIYGYTVGSEGLYRYQQDQTTGYTASDLLDRIGQTTAKLGSDIKIGTADSWNKYQDGTADPLIPHLNLILVNAFGYWQSQDISNASHTYLDDLSQAYGHIQDVAGSTDSIELWTGETGWPTDGGSNYHDDAYSTTAVAGTQNAQTFFKEGVCAALDWNFDVFYFEAFNEPWKPASKGLGGQDGDETHWGAFDKDRNQVIPDLTCSYSS</sequence>
<keyword evidence="3" id="KW-0134">Cell wall</keyword>
<dbReference type="GO" id="GO:0009986">
    <property type="term" value="C:cell surface"/>
    <property type="evidence" value="ECO:0007669"/>
    <property type="project" value="TreeGrafter"/>
</dbReference>
<gene>
    <name evidence="17" type="primary">BGL2</name>
    <name evidence="17" type="ORF">OHK93_001789</name>
</gene>
<dbReference type="Pfam" id="PF00179">
    <property type="entry name" value="UQ_con"/>
    <property type="match status" value="1"/>
</dbReference>
<evidence type="ECO:0000256" key="5">
    <source>
        <dbReference type="ARBA" id="ARBA00022679"/>
    </source>
</evidence>
<dbReference type="Gene3D" id="3.20.20.80">
    <property type="entry name" value="Glycosidases"/>
    <property type="match status" value="1"/>
</dbReference>
<dbReference type="InterPro" id="IPR000490">
    <property type="entry name" value="Glyco_hydro_17"/>
</dbReference>
<keyword evidence="6" id="KW-0732">Signal</keyword>
<dbReference type="Gene3D" id="3.10.110.10">
    <property type="entry name" value="Ubiquitin Conjugating Enzyme"/>
    <property type="match status" value="1"/>
</dbReference>
<evidence type="ECO:0000256" key="8">
    <source>
        <dbReference type="ARBA" id="ARBA00022801"/>
    </source>
</evidence>
<dbReference type="SUPFAM" id="SSF51445">
    <property type="entry name" value="(Trans)glycosidases"/>
    <property type="match status" value="1"/>
</dbReference>
<dbReference type="AlphaFoldDB" id="A0AA43QQ80"/>
<feature type="region of interest" description="Disordered" evidence="15">
    <location>
        <begin position="333"/>
        <end position="352"/>
    </location>
</feature>
<dbReference type="PANTHER" id="PTHR16631">
    <property type="entry name" value="GLUCAN 1,3-BETA-GLUCOSIDASE"/>
    <property type="match status" value="1"/>
</dbReference>
<accession>A0AA43QQ80</accession>
<evidence type="ECO:0000256" key="9">
    <source>
        <dbReference type="ARBA" id="ARBA00023180"/>
    </source>
</evidence>
<comment type="caution">
    <text evidence="17">The sequence shown here is derived from an EMBL/GenBank/DDBJ whole genome shotgun (WGS) entry which is preliminary data.</text>
</comment>
<dbReference type="GO" id="GO:0004338">
    <property type="term" value="F:glucan exo-1,3-beta-glucosidase activity"/>
    <property type="evidence" value="ECO:0007669"/>
    <property type="project" value="UniProtKB-EC"/>
</dbReference>
<dbReference type="PANTHER" id="PTHR16631:SF26">
    <property type="entry name" value="GLUCAN 1,3-BETA-GLUCOSIDASE"/>
    <property type="match status" value="1"/>
</dbReference>
<dbReference type="SUPFAM" id="SSF54495">
    <property type="entry name" value="UBC-like"/>
    <property type="match status" value="1"/>
</dbReference>
<evidence type="ECO:0000259" key="16">
    <source>
        <dbReference type="PROSITE" id="PS50127"/>
    </source>
</evidence>
<dbReference type="SMART" id="SM00212">
    <property type="entry name" value="UBCc"/>
    <property type="match status" value="1"/>
</dbReference>
<dbReference type="GO" id="GO:0009277">
    <property type="term" value="C:fungal-type cell wall"/>
    <property type="evidence" value="ECO:0007669"/>
    <property type="project" value="TreeGrafter"/>
</dbReference>
<protein>
    <recommendedName>
        <fullName evidence="12">glucan 1,3-beta-glucosidase</fullName>
        <ecNumber evidence="12">3.2.1.58</ecNumber>
    </recommendedName>
    <alternativeName>
        <fullName evidence="13">Exo-1,3-beta-glucanase</fullName>
    </alternativeName>
</protein>
<evidence type="ECO:0000256" key="12">
    <source>
        <dbReference type="ARBA" id="ARBA00038929"/>
    </source>
</evidence>
<dbReference type="GO" id="GO:0016740">
    <property type="term" value="F:transferase activity"/>
    <property type="evidence" value="ECO:0007669"/>
    <property type="project" value="UniProtKB-KW"/>
</dbReference>
<dbReference type="InterPro" id="IPR017853">
    <property type="entry name" value="GH"/>
</dbReference>
<dbReference type="Proteomes" id="UP001161017">
    <property type="component" value="Unassembled WGS sequence"/>
</dbReference>
<keyword evidence="8 17" id="KW-0378">Hydrolase</keyword>
<evidence type="ECO:0000313" key="18">
    <source>
        <dbReference type="Proteomes" id="UP001161017"/>
    </source>
</evidence>
<reference evidence="17" key="1">
    <citation type="journal article" date="2023" name="Genome Biol. Evol.">
        <title>First Whole Genome Sequence and Flow Cytometry Genome Size Data for the Lichen-Forming Fungus Ramalina farinacea (Ascomycota).</title>
        <authorList>
            <person name="Llewellyn T."/>
            <person name="Mian S."/>
            <person name="Hill R."/>
            <person name="Leitch I.J."/>
            <person name="Gaya E."/>
        </authorList>
    </citation>
    <scope>NUCLEOTIDE SEQUENCE</scope>
    <source>
        <strain evidence="17">LIQ254RAFAR</strain>
    </source>
</reference>